<evidence type="ECO:0000313" key="2">
    <source>
        <dbReference type="Proteomes" id="UP000438429"/>
    </source>
</evidence>
<protein>
    <submittedName>
        <fullName evidence="1">Uncharacterized protein</fullName>
    </submittedName>
</protein>
<accession>A0A6A4SHA0</accession>
<dbReference type="AlphaFoldDB" id="A0A6A4SHA0"/>
<evidence type="ECO:0000313" key="1">
    <source>
        <dbReference type="EMBL" id="KAF0031588.1"/>
    </source>
</evidence>
<name>A0A6A4SHA0_SCOMX</name>
<reference evidence="1 2" key="1">
    <citation type="submission" date="2019-06" db="EMBL/GenBank/DDBJ databases">
        <title>Draft genomes of female and male turbot (Scophthalmus maximus).</title>
        <authorList>
            <person name="Xu H."/>
            <person name="Xu X.-W."/>
            <person name="Shao C."/>
            <person name="Chen S."/>
        </authorList>
    </citation>
    <scope>NUCLEOTIDE SEQUENCE [LARGE SCALE GENOMIC DNA]</scope>
    <source>
        <strain evidence="1">Ysfricsl-2016a</strain>
        <tissue evidence="1">Blood</tissue>
    </source>
</reference>
<dbReference type="Proteomes" id="UP000438429">
    <property type="component" value="Unassembled WGS sequence"/>
</dbReference>
<dbReference type="EMBL" id="VEVO01000014">
    <property type="protein sequence ID" value="KAF0031588.1"/>
    <property type="molecule type" value="Genomic_DNA"/>
</dbReference>
<organism evidence="1 2">
    <name type="scientific">Scophthalmus maximus</name>
    <name type="common">Turbot</name>
    <name type="synonym">Psetta maxima</name>
    <dbReference type="NCBI Taxonomy" id="52904"/>
    <lineage>
        <taxon>Eukaryota</taxon>
        <taxon>Metazoa</taxon>
        <taxon>Chordata</taxon>
        <taxon>Craniata</taxon>
        <taxon>Vertebrata</taxon>
        <taxon>Euteleostomi</taxon>
        <taxon>Actinopterygii</taxon>
        <taxon>Neopterygii</taxon>
        <taxon>Teleostei</taxon>
        <taxon>Neoteleostei</taxon>
        <taxon>Acanthomorphata</taxon>
        <taxon>Carangaria</taxon>
        <taxon>Pleuronectiformes</taxon>
        <taxon>Pleuronectoidei</taxon>
        <taxon>Scophthalmidae</taxon>
        <taxon>Scophthalmus</taxon>
    </lineage>
</organism>
<comment type="caution">
    <text evidence="1">The sequence shown here is derived from an EMBL/GenBank/DDBJ whole genome shotgun (WGS) entry which is preliminary data.</text>
</comment>
<proteinExistence type="predicted"/>
<gene>
    <name evidence="1" type="ORF">F2P81_016143</name>
</gene>
<sequence>MFQWMQPPPMKGKYYKKQQLSLLLNRISIQFPRFHCCPESAMLWSLQFVCAGAMRAAWSLQVQESNENKQIIIFIISSSSEYELCIVILYYVHVHSEFDEQAIHESPFMCCADITSLNPHKSTLHNAINRSTTLKFKHFGGVAGTMASFSQMALLLQLALNSPWSEKQRRAAWSLQVQESNENKQIIIFIISSSSEYELCIVILYYVHVHSEFDEQAIHESPFMCCADITSLNPHKSTLHNAINRSTTLKFKHFADGSVWRVVLQRRDRGASIRCDSSVFSVPFASRSKIVVKGCNR</sequence>